<name>A0ACC2E1N8_DIPCM</name>
<gene>
    <name evidence="1" type="ORF">O6H91_04G124300</name>
</gene>
<comment type="caution">
    <text evidence="1">The sequence shown here is derived from an EMBL/GenBank/DDBJ whole genome shotgun (WGS) entry which is preliminary data.</text>
</comment>
<protein>
    <submittedName>
        <fullName evidence="1">Uncharacterized protein</fullName>
    </submittedName>
</protein>
<dbReference type="EMBL" id="CM055095">
    <property type="protein sequence ID" value="KAJ7560320.1"/>
    <property type="molecule type" value="Genomic_DNA"/>
</dbReference>
<evidence type="ECO:0000313" key="2">
    <source>
        <dbReference type="Proteomes" id="UP001162992"/>
    </source>
</evidence>
<reference evidence="2" key="1">
    <citation type="journal article" date="2024" name="Proc. Natl. Acad. Sci. U.S.A.">
        <title>Extraordinary preservation of gene collinearity over three hundred million years revealed in homosporous lycophytes.</title>
        <authorList>
            <person name="Li C."/>
            <person name="Wickell D."/>
            <person name="Kuo L.Y."/>
            <person name="Chen X."/>
            <person name="Nie B."/>
            <person name="Liao X."/>
            <person name="Peng D."/>
            <person name="Ji J."/>
            <person name="Jenkins J."/>
            <person name="Williams M."/>
            <person name="Shu S."/>
            <person name="Plott C."/>
            <person name="Barry K."/>
            <person name="Rajasekar S."/>
            <person name="Grimwood J."/>
            <person name="Han X."/>
            <person name="Sun S."/>
            <person name="Hou Z."/>
            <person name="He W."/>
            <person name="Dai G."/>
            <person name="Sun C."/>
            <person name="Schmutz J."/>
            <person name="Leebens-Mack J.H."/>
            <person name="Li F.W."/>
            <person name="Wang L."/>
        </authorList>
    </citation>
    <scope>NUCLEOTIDE SEQUENCE [LARGE SCALE GENOMIC DNA]</scope>
    <source>
        <strain evidence="2">cv. PW_Plant_1</strain>
    </source>
</reference>
<proteinExistence type="predicted"/>
<sequence length="166" mass="18569">MEDQSNSRRNSVQLQQQEQEREMRRQTHERKGKGECEGIGPSSKKASDKGGGRYCFGSGKEAQDCLIENRKQESIGIDGGQGRQRPAGGHAADARVEQPMKEAAIEDDSAAQQQAVLESLASYLEGELMVRLQSYSELLAEVEGLNKERLFYHGKLIQIEKVWIVF</sequence>
<organism evidence="1 2">
    <name type="scientific">Diphasiastrum complanatum</name>
    <name type="common">Issler's clubmoss</name>
    <name type="synonym">Lycopodium complanatum</name>
    <dbReference type="NCBI Taxonomy" id="34168"/>
    <lineage>
        <taxon>Eukaryota</taxon>
        <taxon>Viridiplantae</taxon>
        <taxon>Streptophyta</taxon>
        <taxon>Embryophyta</taxon>
        <taxon>Tracheophyta</taxon>
        <taxon>Lycopodiopsida</taxon>
        <taxon>Lycopodiales</taxon>
        <taxon>Lycopodiaceae</taxon>
        <taxon>Lycopodioideae</taxon>
        <taxon>Diphasiastrum</taxon>
    </lineage>
</organism>
<accession>A0ACC2E1N8</accession>
<keyword evidence="2" id="KW-1185">Reference proteome</keyword>
<evidence type="ECO:0000313" key="1">
    <source>
        <dbReference type="EMBL" id="KAJ7560320.1"/>
    </source>
</evidence>
<dbReference type="Proteomes" id="UP001162992">
    <property type="component" value="Chromosome 4"/>
</dbReference>